<dbReference type="Gene3D" id="3.40.50.720">
    <property type="entry name" value="NAD(P)-binding Rossmann-like Domain"/>
    <property type="match status" value="1"/>
</dbReference>
<dbReference type="InterPro" id="IPR036736">
    <property type="entry name" value="ACP-like_sf"/>
</dbReference>
<keyword evidence="4" id="KW-0276">Fatty acid metabolism</keyword>
<keyword evidence="12" id="KW-1185">Reference proteome</keyword>
<dbReference type="InterPro" id="IPR014031">
    <property type="entry name" value="Ketoacyl_synth_C"/>
</dbReference>
<dbReference type="Gene3D" id="3.30.70.250">
    <property type="entry name" value="Malonyl-CoA ACP transacylase, ACP-binding"/>
    <property type="match status" value="1"/>
</dbReference>
<dbReference type="InterPro" id="IPR001031">
    <property type="entry name" value="Thioesterase"/>
</dbReference>
<dbReference type="InterPro" id="IPR036291">
    <property type="entry name" value="NAD(P)-bd_dom_sf"/>
</dbReference>
<dbReference type="Pfam" id="PF21394">
    <property type="entry name" value="Beta-ketacyl_N"/>
    <property type="match status" value="1"/>
</dbReference>
<dbReference type="Pfam" id="PF02801">
    <property type="entry name" value="Ketoacyl-synt_C"/>
    <property type="match status" value="1"/>
</dbReference>
<evidence type="ECO:0000259" key="10">
    <source>
        <dbReference type="PROSITE" id="PS52019"/>
    </source>
</evidence>
<evidence type="ECO:0000256" key="3">
    <source>
        <dbReference type="ARBA" id="ARBA00022679"/>
    </source>
</evidence>
<dbReference type="SUPFAM" id="SSF53901">
    <property type="entry name" value="Thiolase-like"/>
    <property type="match status" value="1"/>
</dbReference>
<dbReference type="SUPFAM" id="SSF53474">
    <property type="entry name" value="alpha/beta-Hydrolases"/>
    <property type="match status" value="1"/>
</dbReference>
<dbReference type="Gene3D" id="3.40.366.10">
    <property type="entry name" value="Malonyl-Coenzyme A Acyl Carrier Protein, domain 2"/>
    <property type="match status" value="1"/>
</dbReference>
<dbReference type="InterPro" id="IPR013968">
    <property type="entry name" value="PKS_KR"/>
</dbReference>
<feature type="domain" description="Carrier" evidence="8">
    <location>
        <begin position="1736"/>
        <end position="1811"/>
    </location>
</feature>
<feature type="active site" description="Proton donor; for dehydratase activity" evidence="7">
    <location>
        <position position="1558"/>
    </location>
</feature>
<dbReference type="Pfam" id="PF00975">
    <property type="entry name" value="Thioesterase"/>
    <property type="match status" value="1"/>
</dbReference>
<dbReference type="InterPro" id="IPR014030">
    <property type="entry name" value="Ketoacyl_synth_N"/>
</dbReference>
<dbReference type="Pfam" id="PF22621">
    <property type="entry name" value="CurL-like_PKS_C"/>
    <property type="match status" value="1"/>
</dbReference>
<reference evidence="11 12" key="1">
    <citation type="submission" date="2019-11" db="EMBL/GenBank/DDBJ databases">
        <authorList>
            <person name="Lang L."/>
        </authorList>
    </citation>
    <scope>NUCLEOTIDE SEQUENCE [LARGE SCALE GENOMIC DNA]</scope>
    <source>
        <strain evidence="11 12">YIM 132242</strain>
    </source>
</reference>
<dbReference type="GO" id="GO:0044550">
    <property type="term" value="P:secondary metabolite biosynthetic process"/>
    <property type="evidence" value="ECO:0007669"/>
    <property type="project" value="UniProtKB-ARBA"/>
</dbReference>
<keyword evidence="2" id="KW-0597">Phosphoprotein</keyword>
<dbReference type="GO" id="GO:0004312">
    <property type="term" value="F:fatty acid synthase activity"/>
    <property type="evidence" value="ECO:0007669"/>
    <property type="project" value="TreeGrafter"/>
</dbReference>
<dbReference type="GO" id="GO:0004315">
    <property type="term" value="F:3-oxoacyl-[acyl-carrier-protein] synthase activity"/>
    <property type="evidence" value="ECO:0007669"/>
    <property type="project" value="InterPro"/>
</dbReference>
<feature type="region of interest" description="C-terminal hotdog fold" evidence="7">
    <location>
        <begin position="1495"/>
        <end position="1643"/>
    </location>
</feature>
<dbReference type="InterPro" id="IPR049551">
    <property type="entry name" value="PKS_DH_C"/>
</dbReference>
<evidence type="ECO:0000256" key="6">
    <source>
        <dbReference type="ARBA" id="ARBA00023268"/>
    </source>
</evidence>
<organism evidence="11 12">
    <name type="scientific">Paracoccus lichenicola</name>
    <dbReference type="NCBI Taxonomy" id="2665644"/>
    <lineage>
        <taxon>Bacteria</taxon>
        <taxon>Pseudomonadati</taxon>
        <taxon>Pseudomonadota</taxon>
        <taxon>Alphaproteobacteria</taxon>
        <taxon>Rhodobacterales</taxon>
        <taxon>Paracoccaceae</taxon>
        <taxon>Paracoccus</taxon>
    </lineage>
</organism>
<dbReference type="Gene3D" id="3.40.50.1820">
    <property type="entry name" value="alpha/beta hydrolase"/>
    <property type="match status" value="1"/>
</dbReference>
<keyword evidence="1" id="KW-0596">Phosphopantetheine</keyword>
<feature type="domain" description="PKS/mFAS DH" evidence="10">
    <location>
        <begin position="1359"/>
        <end position="1643"/>
    </location>
</feature>
<feature type="region of interest" description="N-terminal hotdog fold" evidence="7">
    <location>
        <begin position="1359"/>
        <end position="1481"/>
    </location>
</feature>
<dbReference type="Pfam" id="PF00698">
    <property type="entry name" value="Acyl_transf_1"/>
    <property type="match status" value="1"/>
</dbReference>
<keyword evidence="3" id="KW-0808">Transferase</keyword>
<dbReference type="PROSITE" id="PS50075">
    <property type="entry name" value="CARRIER"/>
    <property type="match status" value="1"/>
</dbReference>
<dbReference type="CDD" id="cd08953">
    <property type="entry name" value="KR_2_SDR_x"/>
    <property type="match status" value="1"/>
</dbReference>
<evidence type="ECO:0000313" key="11">
    <source>
        <dbReference type="EMBL" id="MTE01512.1"/>
    </source>
</evidence>
<dbReference type="Pfam" id="PF00109">
    <property type="entry name" value="ketoacyl-synt"/>
    <property type="match status" value="1"/>
</dbReference>
<dbReference type="InterPro" id="IPR001227">
    <property type="entry name" value="Ac_transferase_dom_sf"/>
</dbReference>
<dbReference type="InterPro" id="IPR016035">
    <property type="entry name" value="Acyl_Trfase/lysoPLipase"/>
</dbReference>
<dbReference type="Proteomes" id="UP000481417">
    <property type="component" value="Unassembled WGS sequence"/>
</dbReference>
<dbReference type="InterPro" id="IPR016036">
    <property type="entry name" value="Malonyl_transacylase_ACP-bd"/>
</dbReference>
<evidence type="ECO:0000256" key="2">
    <source>
        <dbReference type="ARBA" id="ARBA00022553"/>
    </source>
</evidence>
<keyword evidence="5" id="KW-0443">Lipid metabolism</keyword>
<evidence type="ECO:0000259" key="9">
    <source>
        <dbReference type="PROSITE" id="PS52004"/>
    </source>
</evidence>
<protein>
    <submittedName>
        <fullName evidence="11">SDR family NAD(P)-dependent oxidoreductase</fullName>
    </submittedName>
</protein>
<dbReference type="SMART" id="SM00825">
    <property type="entry name" value="PKS_KS"/>
    <property type="match status" value="1"/>
</dbReference>
<evidence type="ECO:0000256" key="4">
    <source>
        <dbReference type="ARBA" id="ARBA00022832"/>
    </source>
</evidence>
<dbReference type="PROSITE" id="PS52004">
    <property type="entry name" value="KS3_2"/>
    <property type="match status" value="1"/>
</dbReference>
<dbReference type="Pfam" id="PF21089">
    <property type="entry name" value="PKS_DH_N"/>
    <property type="match status" value="1"/>
</dbReference>
<dbReference type="Pfam" id="PF00550">
    <property type="entry name" value="PP-binding"/>
    <property type="match status" value="1"/>
</dbReference>
<dbReference type="EMBL" id="WMBT01000010">
    <property type="protein sequence ID" value="MTE01512.1"/>
    <property type="molecule type" value="Genomic_DNA"/>
</dbReference>
<dbReference type="Gene3D" id="1.10.1200.10">
    <property type="entry name" value="ACP-like"/>
    <property type="match status" value="1"/>
</dbReference>
<dbReference type="GO" id="GO:0005886">
    <property type="term" value="C:plasma membrane"/>
    <property type="evidence" value="ECO:0007669"/>
    <property type="project" value="TreeGrafter"/>
</dbReference>
<dbReference type="InterPro" id="IPR042104">
    <property type="entry name" value="PKS_dehydratase_sf"/>
</dbReference>
<evidence type="ECO:0000313" key="12">
    <source>
        <dbReference type="Proteomes" id="UP000481417"/>
    </source>
</evidence>
<comment type="caution">
    <text evidence="11">The sequence shown here is derived from an EMBL/GenBank/DDBJ whole genome shotgun (WGS) entry which is preliminary data.</text>
</comment>
<dbReference type="PROSITE" id="PS52019">
    <property type="entry name" value="PKS_MFAS_DH"/>
    <property type="match status" value="1"/>
</dbReference>
<dbReference type="SMART" id="SM00823">
    <property type="entry name" value="PKS_PP"/>
    <property type="match status" value="1"/>
</dbReference>
<dbReference type="SUPFAM" id="SSF51735">
    <property type="entry name" value="NAD(P)-binding Rossmann-fold domains"/>
    <property type="match status" value="2"/>
</dbReference>
<dbReference type="InterPro" id="IPR020806">
    <property type="entry name" value="PKS_PP-bd"/>
</dbReference>
<sequence>MALQVPGALDHRRFWTNLRDGVESITRLSPEQLLERGEAQARIADPRYVPAAAILEGFDSFDADFFGLSPKDAAIMDPQHRKFLECCWQAIEDAGHRPESLGPTGVFGGCGMGSYFYFNVMTNRDLVDNTGTFLLRHTGNDKDFLSTRVSHVFDLRGPSINVQTACSTSLVAVHQACQSLLNGECDAALAGGVTIELPHGRGYLYNPNEILSPDGHCHAFDHRAQGTVFGSGASVVLLRRLEDAVRDRDHVWAVIKGTAVNNDGADKAGYLAPSVGGQAQAVVQAHHAAGIGGDGIDYVECHGTGTALGDPIEVAALTDAFARTARGPAQARIGSVKTNIGHLDTAAGGVGLIKVALSLHHGEMPPSLGYEAPNPVIDFEASPFAVNDRLTPWPDRGRPRRAAVNSLGVGGTNAHAVIEAAPAREDGGQSDWPFQLLVLSGRNRAALDGNAAALAAHLRANPRANLADVAWTLKEGRRPFDKRRVLVARDAAEAAELLEAADTRRVFNHDLVAGGVASVAFLFPGGGAQYAGMARDLYATEPEFRDWMDKGLGALAGLTGTDPRPLWLPEPGHEAGADAALTRPSVQLPLLFITEYALARLFMSWGVQPSALGGHSMGENTAACLAGVFSFEDGIRLVLLRGQLFDRVPAGGMLSVSLPAAEAMAEAGEGLDLAAVNGPALSVLSGPLDRVDALQAALTARGIECQRIAIDIAAHSRMLEPMLDEWRAFLRSIPLSAPAIPVVSNRTGTWLTADQATDPEYWVAHLRGTVDFAACAATLKQDPARVILEAGPGRAMSALSQANGFPANRVVSALRHRDDAIADDRWFVTALGRLWATGAPVDWTPLWGEAARNRVPLPTYAFQSRRYFIEASAPRADEAADLPMRREDLAGWGWRPAWRQSAPDVEIGPDGRSVPADGAITWLVFVDESDLGQAVADRLRAHGQSVIEVVAGDGYAELGPDRFQISPELGRRDVDLLVAALMLQNRLPDRVAHLWLADPRQAARAGSSLFHRHLEQGFYSLLYLLQALADEGAEKPLQLVAVTTGALAVADEPVPFPENALAFGPVGVGPRELDWLTARLVDVDAAARKGGTEDLADRLAEDLLAGDGPPVAAWRGGRRFARTWVHAPLPEPVDQAEVPEGAVVLITGGLGGIGLTLGADLARRRGARLALLSRTPLPPEAEWDGLVAADPGSTLALRLAALRDLRRGGAEVIVVSGDVADRESLAAAVTVVERRLGPVAVLLHAAGHVDDGPLLTRTEREIEDVFAAKVHGSRALLDVFAARPLALTVLFSSTSTAIAPAGQVDYVAANEYLNALALARPAAFGRTVAVNWGIWADTGMAAAALSRRDRDARGPVAGLPLLRSRIDGQGATSFEGTLSTGDWIVGEHRFRASGDALLPGTGVLEIAAEAVAAAGGQAPYALEDVTFLSPFAVGNGESRGLRITLVPDDDGQRFDILGTTGDAGTRLRTATGRITGTGAAAADRVDLAALAARMPREVGDRGHPLRLAQEDVLDFGPRWRVLRSYRLGASEGLARLCLSEAAQADLAAGWILHPALMDIATGWAMELIEGWSPQSLWVPVSYERVVVRGPLPARIVSWVRNADRNHAEDGFARFDITIASPDGEVLVEARGLTLRLIGNAADVLSARGQLVRDPAADAEQDPGRRRLLHNLSQGIPQARGPEAFRRALAARHPVLAVSSMDLAELKAEAEAASRARAPADGAPGFERPDLGTAMVEPRSDLERALAGYWRDLLGVSAVGVEDSFFDLGGHSLLAVRLFAMIRRNYGADLPISTLFQAPTIAQIAARIVAETGIDPASGEQASERPRLVAVAPASRFTHLVPMNGGAPGPGLPFFIVAGMFGNVLNLRSLAQRLSADRPVYGLQARGLYGEDAPHDSFADAAASCIAEMRQVQPQGPWLVGGFSGGGLTALEIARQLDAAGEDVGRLILLDTPIPLRPALSRRDRLLIRLGEMREQKGAFLGEYLRKRRAWKRELRRRAAGQAQLGAQSFHNDAIHAAFLAALPGFPMQVWDGPVTLYRPRLDRRWKVSQGRWVSTGREYVSADNDWGPWLPRLEVSEVPGDHDSMVLEPSVRILAARIAQQLKAVDARDRGADRLLQGAA</sequence>
<dbReference type="GO" id="GO:0071770">
    <property type="term" value="P:DIM/DIP cell wall layer assembly"/>
    <property type="evidence" value="ECO:0007669"/>
    <property type="project" value="TreeGrafter"/>
</dbReference>
<dbReference type="InterPro" id="IPR049552">
    <property type="entry name" value="PKS_DH_N"/>
</dbReference>
<dbReference type="Pfam" id="PF14765">
    <property type="entry name" value="PS-DH"/>
    <property type="match status" value="1"/>
</dbReference>
<dbReference type="InterPro" id="IPR049900">
    <property type="entry name" value="PKS_mFAS_DH"/>
</dbReference>
<evidence type="ECO:0000259" key="8">
    <source>
        <dbReference type="PROSITE" id="PS50075"/>
    </source>
</evidence>
<evidence type="ECO:0000256" key="1">
    <source>
        <dbReference type="ARBA" id="ARBA00022450"/>
    </source>
</evidence>
<evidence type="ECO:0000256" key="5">
    <source>
        <dbReference type="ARBA" id="ARBA00023098"/>
    </source>
</evidence>
<dbReference type="InterPro" id="IPR020807">
    <property type="entry name" value="PKS_DH"/>
</dbReference>
<keyword evidence="6" id="KW-0511">Multifunctional enzyme</keyword>
<evidence type="ECO:0000256" key="7">
    <source>
        <dbReference type="PROSITE-ProRule" id="PRU01363"/>
    </source>
</evidence>
<feature type="domain" description="Ketosynthase family 3 (KS3)" evidence="9">
    <location>
        <begin position="1"/>
        <end position="420"/>
    </location>
</feature>
<dbReference type="FunFam" id="1.10.1200.10:FF:000016">
    <property type="entry name" value="Non-ribosomal peptide synthase"/>
    <property type="match status" value="1"/>
</dbReference>
<name>A0A6L6HTA0_9RHOB</name>
<dbReference type="InterPro" id="IPR049490">
    <property type="entry name" value="C883_1060-like_KR_N"/>
</dbReference>
<dbReference type="InterPro" id="IPR020841">
    <property type="entry name" value="PKS_Beta-ketoAc_synthase_dom"/>
</dbReference>
<dbReference type="InterPro" id="IPR016039">
    <property type="entry name" value="Thiolase-like"/>
</dbReference>
<dbReference type="GO" id="GO:0006633">
    <property type="term" value="P:fatty acid biosynthetic process"/>
    <property type="evidence" value="ECO:0007669"/>
    <property type="project" value="InterPro"/>
</dbReference>
<dbReference type="SUPFAM" id="SSF47336">
    <property type="entry name" value="ACP-like"/>
    <property type="match status" value="1"/>
</dbReference>
<dbReference type="InterPro" id="IPR009081">
    <property type="entry name" value="PP-bd_ACP"/>
</dbReference>
<dbReference type="FunFam" id="3.40.47.10:FF:000042">
    <property type="entry name" value="Polyketide synthase Pks13"/>
    <property type="match status" value="1"/>
</dbReference>
<dbReference type="InterPro" id="IPR029058">
    <property type="entry name" value="AB_hydrolase_fold"/>
</dbReference>
<dbReference type="Gene3D" id="3.30.70.3290">
    <property type="match status" value="1"/>
</dbReference>
<dbReference type="SUPFAM" id="SSF55048">
    <property type="entry name" value="Probable ACP-binding domain of malonyl-CoA ACP transacylase"/>
    <property type="match status" value="1"/>
</dbReference>
<dbReference type="InterPro" id="IPR050091">
    <property type="entry name" value="PKS_NRPS_Biosynth_Enz"/>
</dbReference>
<dbReference type="GO" id="GO:0031177">
    <property type="term" value="F:phosphopantetheine binding"/>
    <property type="evidence" value="ECO:0007669"/>
    <property type="project" value="InterPro"/>
</dbReference>
<dbReference type="PANTHER" id="PTHR43775">
    <property type="entry name" value="FATTY ACID SYNTHASE"/>
    <property type="match status" value="1"/>
</dbReference>
<accession>A0A6L6HTA0</accession>
<dbReference type="SMART" id="SM00827">
    <property type="entry name" value="PKS_AT"/>
    <property type="match status" value="1"/>
</dbReference>
<dbReference type="SMART" id="SM00822">
    <property type="entry name" value="PKS_KR"/>
    <property type="match status" value="1"/>
</dbReference>
<dbReference type="InterPro" id="IPR057326">
    <property type="entry name" value="KR_dom"/>
</dbReference>
<proteinExistence type="predicted"/>
<dbReference type="GO" id="GO:0005737">
    <property type="term" value="C:cytoplasm"/>
    <property type="evidence" value="ECO:0007669"/>
    <property type="project" value="TreeGrafter"/>
</dbReference>
<dbReference type="SUPFAM" id="SSF52151">
    <property type="entry name" value="FabD/lysophospholipase-like"/>
    <property type="match status" value="1"/>
</dbReference>
<dbReference type="Pfam" id="PF08659">
    <property type="entry name" value="KR"/>
    <property type="match status" value="1"/>
</dbReference>
<dbReference type="CDD" id="cd00833">
    <property type="entry name" value="PKS"/>
    <property type="match status" value="1"/>
</dbReference>
<gene>
    <name evidence="11" type="ORF">GIY56_14580</name>
</gene>
<dbReference type="PANTHER" id="PTHR43775:SF37">
    <property type="entry name" value="SI:DKEY-61P9.11"/>
    <property type="match status" value="1"/>
</dbReference>
<dbReference type="SMART" id="SM00826">
    <property type="entry name" value="PKS_DH"/>
    <property type="match status" value="1"/>
</dbReference>
<dbReference type="Gene3D" id="3.40.47.10">
    <property type="match status" value="1"/>
</dbReference>
<dbReference type="Gene3D" id="3.10.129.110">
    <property type="entry name" value="Polyketide synthase dehydratase"/>
    <property type="match status" value="1"/>
</dbReference>
<dbReference type="InterPro" id="IPR018201">
    <property type="entry name" value="Ketoacyl_synth_AS"/>
</dbReference>
<feature type="active site" description="Proton acceptor; for dehydratase activity" evidence="7">
    <location>
        <position position="1388"/>
    </location>
</feature>
<dbReference type="InterPro" id="IPR014043">
    <property type="entry name" value="Acyl_transferase_dom"/>
</dbReference>
<dbReference type="PROSITE" id="PS00606">
    <property type="entry name" value="KS3_1"/>
    <property type="match status" value="1"/>
</dbReference>